<dbReference type="Pfam" id="PF17766">
    <property type="entry name" value="fn3_6"/>
    <property type="match status" value="1"/>
</dbReference>
<reference evidence="14 15" key="1">
    <citation type="submission" date="2019-07" db="EMBL/GenBank/DDBJ databases">
        <title>Draft genome for Aliikangiella sp. M105.</title>
        <authorList>
            <person name="Wang G."/>
        </authorList>
    </citation>
    <scope>NUCLEOTIDE SEQUENCE [LARGE SCALE GENOMIC DNA]</scope>
    <source>
        <strain evidence="14 15">M105</strain>
    </source>
</reference>
<dbReference type="InterPro" id="IPR046450">
    <property type="entry name" value="PA_dom_sf"/>
</dbReference>
<evidence type="ECO:0000256" key="9">
    <source>
        <dbReference type="SAM" id="MobiDB-lite"/>
    </source>
</evidence>
<dbReference type="InterPro" id="IPR023827">
    <property type="entry name" value="Peptidase_S8_Asp-AS"/>
</dbReference>
<feature type="signal peptide" evidence="10">
    <location>
        <begin position="1"/>
        <end position="22"/>
    </location>
</feature>
<keyword evidence="2 7" id="KW-0645">Protease</keyword>
<evidence type="ECO:0000256" key="6">
    <source>
        <dbReference type="PIRSR" id="PIRSR615500-1"/>
    </source>
</evidence>
<keyword evidence="4 7" id="KW-0378">Hydrolase</keyword>
<gene>
    <name evidence="14" type="ORF">FLL46_04820</name>
</gene>
<name>A0A545UHC1_9GAMM</name>
<dbReference type="PRINTS" id="PR00723">
    <property type="entry name" value="SUBTILISIN"/>
</dbReference>
<feature type="active site" description="Charge relay system" evidence="6 7">
    <location>
        <position position="662"/>
    </location>
</feature>
<keyword evidence="5 7" id="KW-0720">Serine protease</keyword>
<dbReference type="PROSITE" id="PS51892">
    <property type="entry name" value="SUBTILASE"/>
    <property type="match status" value="1"/>
</dbReference>
<feature type="domain" description="Subtilisin-like protease fibronectin type-III" evidence="13">
    <location>
        <begin position="751"/>
        <end position="835"/>
    </location>
</feature>
<dbReference type="InterPro" id="IPR045051">
    <property type="entry name" value="SBT"/>
</dbReference>
<dbReference type="SUPFAM" id="SSF52743">
    <property type="entry name" value="Subtilisin-like"/>
    <property type="match status" value="1"/>
</dbReference>
<comment type="similarity">
    <text evidence="7 8">Belongs to the peptidase S8 family.</text>
</comment>
<dbReference type="Proteomes" id="UP000315439">
    <property type="component" value="Unassembled WGS sequence"/>
</dbReference>
<evidence type="ECO:0000256" key="3">
    <source>
        <dbReference type="ARBA" id="ARBA00022729"/>
    </source>
</evidence>
<evidence type="ECO:0000313" key="14">
    <source>
        <dbReference type="EMBL" id="TQV88859.1"/>
    </source>
</evidence>
<dbReference type="Gene3D" id="2.60.120.380">
    <property type="match status" value="1"/>
</dbReference>
<proteinExistence type="inferred from homology"/>
<dbReference type="InterPro" id="IPR003137">
    <property type="entry name" value="PA_domain"/>
</dbReference>
<dbReference type="GO" id="GO:0004252">
    <property type="term" value="F:serine-type endopeptidase activity"/>
    <property type="evidence" value="ECO:0007669"/>
    <property type="project" value="UniProtKB-UniRule"/>
</dbReference>
<feature type="region of interest" description="Disordered" evidence="9">
    <location>
        <begin position="92"/>
        <end position="113"/>
    </location>
</feature>
<dbReference type="InterPro" id="IPR013783">
    <property type="entry name" value="Ig-like_fold"/>
</dbReference>
<feature type="domain" description="Peptidase S8/S53" evidence="11">
    <location>
        <begin position="218"/>
        <end position="698"/>
    </location>
</feature>
<evidence type="ECO:0000313" key="15">
    <source>
        <dbReference type="Proteomes" id="UP000315439"/>
    </source>
</evidence>
<keyword evidence="3 10" id="KW-0732">Signal</keyword>
<dbReference type="PANTHER" id="PTHR10795">
    <property type="entry name" value="PROPROTEIN CONVERTASE SUBTILISIN/KEXIN"/>
    <property type="match status" value="1"/>
</dbReference>
<feature type="active site" description="Charge relay system" evidence="6 7">
    <location>
        <position position="306"/>
    </location>
</feature>
<dbReference type="InterPro" id="IPR015500">
    <property type="entry name" value="Peptidase_S8_subtilisin-rel"/>
</dbReference>
<comment type="caution">
    <text evidence="14">The sequence shown here is derived from an EMBL/GenBank/DDBJ whole genome shotgun (WGS) entry which is preliminary data.</text>
</comment>
<dbReference type="RefSeq" id="WP_142892344.1">
    <property type="nucleotide sequence ID" value="NZ_ML660161.1"/>
</dbReference>
<sequence>MNKKLITAVSAAIYSASIGASAISTSDRSETPMLQSATPIVSKSVFKNFVRPSIDRKIKIEEGLEGAHVYMVRLKALPVAVYKGSIPGYAATSPTKKNSGKGKNNKATNQKQANDIKFDINKPEVKAYVSYLKAQQNQVFSKIKSKIGNVEKLRTYQYSLNAMKLKLTHQQAIDIAKMNEVEFVERSQPFMYDTDTGPTHIGAPEVWNGNATGTGTSGEGIIIGILDTGVNTDNIAFADVGGDGYDHTNPNGAGNYFGDCAGSFPELCNDKLIGVHSYPIITDVYQDAAVFGANPPAANGEDYNGHGSHTASTAGGNVLNDVPMLDRVSGVEESDGVNSTGFEFPQMSGVAPHANIISYQVCRPGNRGDTYTSCNWNFVSNDAVEDAITEGVDVINYSIGGGGAWGSSTELAFLSAQQAGIFVAVSAGNSGPNPETTSKGAPWYTTVAASTHGRTVQFPKTIGDFTGGDTTLDPLDGSSATPGITAPIVYAGDFDNPNDGPDDDSAQCLAPFPANTFSGQIVVCDRGAIARVAKAENVAAGGAGGYVLANLQGGATNVANDVYVVPGIHIDADSGDALKTWLSSGADHMATIASSSGTSVIGQADDLAGFSSRGPNFVVRDVLSPSVAAPGVSIYAAYADQHFGHDVTGPSPADFAFLQGTSMASPHVAGAAALLKAAHPTWTPDNIRSALALTATTDMRKEDGETAADMFDMGSGRVRVDVAAKSGLIMDESYENYIAANPATGGDPTTLNLPSFGDGTCESSCSWQRTFTATQDATWTAAGAAATGNVTVTVEPATFTLAAGETQTITVTANLERSVRTGEYVRGSVTLTPDNAEIPTARLPLFARARTSDVPKKFEQDVHRDAGSIVVRGVMTQEITEFTARSYGMTKANVEELSAAQDSEATTPFDSLTDGVSLSWINLAEDSPLLLARTANTLAANLQLFVGLDDGDGVPHEDEMICASVNAGSAESCEIEKVDAGNYWIIVQNAQASATDATDTFDLISGYVANTSSDNLSVTAESRVDAFSPYDLRVSWNGDMTEGDLFIGAFDLGTDAANPGNLGVTSVLLTRAQNDVSVAVDNASPMVGDQVTFTVTVDANMTDEDATYFVETSIPEGISIDETSITASHGSASVISGGFEGTRVSWGGVRQGLLGVEPVFLTTDNTSDASCTMPNFGQGGGYIDLASFNISPQPLTGDTVSSTFSIPTNFLGEIYPSIRITDDGFVTVTTTSGSRPWVNQLLPSSVTPNGVIAPLWRDMQLDTASGSAAYVATVGSTWTIIEFDDMRHFDFYDGNPAIDDVLDFEIVINNVTGDIMFGYDNVTHNVGNGLPTTVGWENVTGTSGANRIYTGSAGAQVGSVTDITSGLIICNRLQPVDDSAVTITFTGTVSADIAGADLTITATSESSNIGAKAEDSTTSLKVQSNLALTAIADGTVAEEATLTGVTVEYTDVDSVDNTITVSSDNGSMANLSGHASGATFDITPNENFTGDMVVTVTITDNEKPTDSVSTSFTVAVTPVNDAPTAALSYSESFTNAINTLTLTAVGSDVDGDDLTYSWSQVSGPSVTITNSDMAVATVSNANAETGTLVFELTVSDGTLESKSTISVGVTQNRTSGSGSVAWLLLVMLSLVGLRRRR</sequence>
<dbReference type="EMBL" id="VIKS01000003">
    <property type="protein sequence ID" value="TQV88859.1"/>
    <property type="molecule type" value="Genomic_DNA"/>
</dbReference>
<evidence type="ECO:0000256" key="7">
    <source>
        <dbReference type="PROSITE-ProRule" id="PRU01240"/>
    </source>
</evidence>
<dbReference type="Gene3D" id="2.60.40.10">
    <property type="entry name" value="Immunoglobulins"/>
    <property type="match status" value="1"/>
</dbReference>
<dbReference type="InterPro" id="IPR000209">
    <property type="entry name" value="Peptidase_S8/S53_dom"/>
</dbReference>
<evidence type="ECO:0000256" key="2">
    <source>
        <dbReference type="ARBA" id="ARBA00022670"/>
    </source>
</evidence>
<feature type="active site" description="Charge relay system" evidence="6 7">
    <location>
        <position position="227"/>
    </location>
</feature>
<dbReference type="Gene3D" id="2.60.40.2310">
    <property type="match status" value="1"/>
</dbReference>
<dbReference type="PROSITE" id="PS00138">
    <property type="entry name" value="SUBTILASE_SER"/>
    <property type="match status" value="1"/>
</dbReference>
<evidence type="ECO:0000256" key="1">
    <source>
        <dbReference type="ARBA" id="ARBA00022525"/>
    </source>
</evidence>
<organism evidence="14 15">
    <name type="scientific">Aliikangiella coralliicola</name>
    <dbReference type="NCBI Taxonomy" id="2592383"/>
    <lineage>
        <taxon>Bacteria</taxon>
        <taxon>Pseudomonadati</taxon>
        <taxon>Pseudomonadota</taxon>
        <taxon>Gammaproteobacteria</taxon>
        <taxon>Oceanospirillales</taxon>
        <taxon>Pleioneaceae</taxon>
        <taxon>Aliikangiella</taxon>
    </lineage>
</organism>
<evidence type="ECO:0000256" key="4">
    <source>
        <dbReference type="ARBA" id="ARBA00022801"/>
    </source>
</evidence>
<dbReference type="Pfam" id="PF22352">
    <property type="entry name" value="K319L-like_PKD"/>
    <property type="match status" value="1"/>
</dbReference>
<dbReference type="OrthoDB" id="614750at2"/>
<dbReference type="InterPro" id="IPR041469">
    <property type="entry name" value="Subtilisin-like_FN3"/>
</dbReference>
<protein>
    <submittedName>
        <fullName evidence="14">S8 family serine peptidase</fullName>
    </submittedName>
</protein>
<dbReference type="InterPro" id="IPR036852">
    <property type="entry name" value="Peptidase_S8/S53_dom_sf"/>
</dbReference>
<dbReference type="CDD" id="cd02120">
    <property type="entry name" value="PA_subtilisin_like"/>
    <property type="match status" value="1"/>
</dbReference>
<accession>A0A545UHC1</accession>
<evidence type="ECO:0000256" key="8">
    <source>
        <dbReference type="RuleBase" id="RU003355"/>
    </source>
</evidence>
<feature type="chain" id="PRO_5021809727" evidence="10">
    <location>
        <begin position="23"/>
        <end position="1637"/>
    </location>
</feature>
<dbReference type="Pfam" id="PF00082">
    <property type="entry name" value="Peptidase_S8"/>
    <property type="match status" value="1"/>
</dbReference>
<dbReference type="SUPFAM" id="SSF52025">
    <property type="entry name" value="PA domain"/>
    <property type="match status" value="1"/>
</dbReference>
<feature type="domain" description="PA" evidence="12">
    <location>
        <begin position="484"/>
        <end position="578"/>
    </location>
</feature>
<dbReference type="Pfam" id="PF02225">
    <property type="entry name" value="PA"/>
    <property type="match status" value="1"/>
</dbReference>
<dbReference type="Gene3D" id="3.40.50.200">
    <property type="entry name" value="Peptidase S8/S53 domain"/>
    <property type="match status" value="1"/>
</dbReference>
<dbReference type="GO" id="GO:0006508">
    <property type="term" value="P:proteolysis"/>
    <property type="evidence" value="ECO:0007669"/>
    <property type="project" value="UniProtKB-KW"/>
</dbReference>
<dbReference type="InterPro" id="IPR023828">
    <property type="entry name" value="Peptidase_S8_Ser-AS"/>
</dbReference>
<evidence type="ECO:0000259" key="11">
    <source>
        <dbReference type="Pfam" id="PF00082"/>
    </source>
</evidence>
<evidence type="ECO:0000256" key="5">
    <source>
        <dbReference type="ARBA" id="ARBA00022825"/>
    </source>
</evidence>
<evidence type="ECO:0000256" key="10">
    <source>
        <dbReference type="SAM" id="SignalP"/>
    </source>
</evidence>
<keyword evidence="15" id="KW-1185">Reference proteome</keyword>
<keyword evidence="1" id="KW-0964">Secreted</keyword>
<dbReference type="Gene3D" id="3.50.30.30">
    <property type="match status" value="1"/>
</dbReference>
<evidence type="ECO:0000259" key="13">
    <source>
        <dbReference type="Pfam" id="PF17766"/>
    </source>
</evidence>
<evidence type="ECO:0000259" key="12">
    <source>
        <dbReference type="Pfam" id="PF02225"/>
    </source>
</evidence>
<dbReference type="PROSITE" id="PS00136">
    <property type="entry name" value="SUBTILASE_ASP"/>
    <property type="match status" value="1"/>
</dbReference>